<sequence length="87" mass="10047">MANRRQLKKSIKLVTGELFTDCVALSMCEQGDQAKLDSLMTEVIALHADYVARISHTERGSEREFYRKLRQEFTEKVNDLSERIVQA</sequence>
<comment type="caution">
    <text evidence="1">The sequence shown here is derived from an EMBL/GenBank/DDBJ whole genome shotgun (WGS) entry which is preliminary data.</text>
</comment>
<evidence type="ECO:0000313" key="1">
    <source>
        <dbReference type="EMBL" id="EJX03172.1"/>
    </source>
</evidence>
<gene>
    <name evidence="1" type="ORF">EVA_08721</name>
</gene>
<proteinExistence type="predicted"/>
<name>J9G7G0_9ZZZZ</name>
<organism evidence="1">
    <name type="scientific">gut metagenome</name>
    <dbReference type="NCBI Taxonomy" id="749906"/>
    <lineage>
        <taxon>unclassified sequences</taxon>
        <taxon>metagenomes</taxon>
        <taxon>organismal metagenomes</taxon>
    </lineage>
</organism>
<dbReference type="EMBL" id="AMCI01002272">
    <property type="protein sequence ID" value="EJX03172.1"/>
    <property type="molecule type" value="Genomic_DNA"/>
</dbReference>
<protein>
    <submittedName>
        <fullName evidence="1">Uncharacterized protein</fullName>
    </submittedName>
</protein>
<reference evidence="1" key="1">
    <citation type="journal article" date="2012" name="PLoS ONE">
        <title>Gene sets for utilization of primary and secondary nutrition supplies in the distal gut of endangered iberian lynx.</title>
        <authorList>
            <person name="Alcaide M."/>
            <person name="Messina E."/>
            <person name="Richter M."/>
            <person name="Bargiela R."/>
            <person name="Peplies J."/>
            <person name="Huws S.A."/>
            <person name="Newbold C.J."/>
            <person name="Golyshin P.N."/>
            <person name="Simon M.A."/>
            <person name="Lopez G."/>
            <person name="Yakimov M.M."/>
            <person name="Ferrer M."/>
        </authorList>
    </citation>
    <scope>NUCLEOTIDE SEQUENCE</scope>
</reference>
<accession>J9G7G0</accession>
<dbReference type="AlphaFoldDB" id="J9G7G0"/>